<dbReference type="Proteomes" id="UP001070176">
    <property type="component" value="Unassembled WGS sequence"/>
</dbReference>
<sequence>MTLKEFEEKVKDFSLEKENLEDKVNELFGDGFPAAYVAHFVIEQKNCRLSDVEKIFNGCPNYIKRYGKSKEKK</sequence>
<evidence type="ECO:0000256" key="1">
    <source>
        <dbReference type="SAM" id="Coils"/>
    </source>
</evidence>
<evidence type="ECO:0000313" key="2">
    <source>
        <dbReference type="EMBL" id="MCX8533289.1"/>
    </source>
</evidence>
<evidence type="ECO:0000313" key="3">
    <source>
        <dbReference type="Proteomes" id="UP001070176"/>
    </source>
</evidence>
<dbReference type="EMBL" id="JAOVZV010000015">
    <property type="protein sequence ID" value="MCX8533289.1"/>
    <property type="molecule type" value="Genomic_DNA"/>
</dbReference>
<proteinExistence type="predicted"/>
<keyword evidence="3" id="KW-1185">Reference proteome</keyword>
<feature type="coiled-coil region" evidence="1">
    <location>
        <begin position="3"/>
        <end position="30"/>
    </location>
</feature>
<organism evidence="2 3">
    <name type="scientific">Chryseobacterium luquanense</name>
    <dbReference type="NCBI Taxonomy" id="2983766"/>
    <lineage>
        <taxon>Bacteria</taxon>
        <taxon>Pseudomonadati</taxon>
        <taxon>Bacteroidota</taxon>
        <taxon>Flavobacteriia</taxon>
        <taxon>Flavobacteriales</taxon>
        <taxon>Weeksellaceae</taxon>
        <taxon>Chryseobacterium group</taxon>
        <taxon>Chryseobacterium</taxon>
    </lineage>
</organism>
<dbReference type="RefSeq" id="WP_267281793.1">
    <property type="nucleotide sequence ID" value="NZ_JAOVZV010000015.1"/>
</dbReference>
<accession>A0ABT3Y559</accession>
<comment type="caution">
    <text evidence="2">The sequence shown here is derived from an EMBL/GenBank/DDBJ whole genome shotgun (WGS) entry which is preliminary data.</text>
</comment>
<reference evidence="2" key="1">
    <citation type="submission" date="2022-10" db="EMBL/GenBank/DDBJ databases">
        <title>Chryseobacterium sp. nov., a novel bacterial species.</title>
        <authorList>
            <person name="Cao Y."/>
        </authorList>
    </citation>
    <scope>NUCLEOTIDE SEQUENCE</scope>
    <source>
        <strain evidence="2">KC 927</strain>
    </source>
</reference>
<name>A0ABT3Y559_9FLAO</name>
<gene>
    <name evidence="2" type="ORF">OEA66_13100</name>
</gene>
<keyword evidence="1" id="KW-0175">Coiled coil</keyword>
<protein>
    <submittedName>
        <fullName evidence="2">Uncharacterized protein</fullName>
    </submittedName>
</protein>